<organism evidence="1">
    <name type="scientific">marine sediment metagenome</name>
    <dbReference type="NCBI Taxonomy" id="412755"/>
    <lineage>
        <taxon>unclassified sequences</taxon>
        <taxon>metagenomes</taxon>
        <taxon>ecological metagenomes</taxon>
    </lineage>
</organism>
<name>A0A0F9EQ07_9ZZZZ</name>
<gene>
    <name evidence="1" type="ORF">LCGC14_2400130</name>
</gene>
<accession>A0A0F9EQ07</accession>
<dbReference type="EMBL" id="LAZR01036020">
    <property type="protein sequence ID" value="KKL25953.1"/>
    <property type="molecule type" value="Genomic_DNA"/>
</dbReference>
<proteinExistence type="predicted"/>
<sequence>MKYHVVIKEVEDDPVMQEAQEEAQLDRTLIDEEVDGFHLILSVRTDDGEPGFLTRARGWISSFELNAILRWVYDTHVKALEASASMTPLPDEEDEL</sequence>
<reference evidence="1" key="1">
    <citation type="journal article" date="2015" name="Nature">
        <title>Complex archaea that bridge the gap between prokaryotes and eukaryotes.</title>
        <authorList>
            <person name="Spang A."/>
            <person name="Saw J.H."/>
            <person name="Jorgensen S.L."/>
            <person name="Zaremba-Niedzwiedzka K."/>
            <person name="Martijn J."/>
            <person name="Lind A.E."/>
            <person name="van Eijk R."/>
            <person name="Schleper C."/>
            <person name="Guy L."/>
            <person name="Ettema T.J."/>
        </authorList>
    </citation>
    <scope>NUCLEOTIDE SEQUENCE</scope>
</reference>
<evidence type="ECO:0000313" key="1">
    <source>
        <dbReference type="EMBL" id="KKL25953.1"/>
    </source>
</evidence>
<protein>
    <submittedName>
        <fullName evidence="1">Uncharacterized protein</fullName>
    </submittedName>
</protein>
<comment type="caution">
    <text evidence="1">The sequence shown here is derived from an EMBL/GenBank/DDBJ whole genome shotgun (WGS) entry which is preliminary data.</text>
</comment>
<dbReference type="AlphaFoldDB" id="A0A0F9EQ07"/>